<sequence length="1386" mass="143333">MGCLIRAVRAVLALTAMAGLVLAMAGAGLAQSGAPGGIPNGVDVPPALAPWQGFALYRADARLCPPDGNRAEARICLFPTSLGLAVDAAGADFTLRARLFDAGPVSLPRGEGVWTESVRIGGRPVPVIARPDGPAVWLGPGEYELSGRLGWNAAPESLGLPPDVGLVRLSRQGADVPVVVTPAGELRLSAEASAKPVENHENVKVFRRIADGVPVTVTTLFRLEVSGLARTVTLAGAVPSGATPLAVRAPVPSAFGPDGGLVLDAGPGRYEVEVVSRYPGPVAAVGPAACPYGREVWSFAPAPAGREVRPEGPPAIDPRTAEVPAAWQELPAFAVTAGETLTLRELGRGVPAGRDALVLSRELWLDFSGQGLSARDTVSGENRTAWTLSLLPPGELGRTTVAGRDQPVVLTGPDGARGVALRDVHLSLAARSRYPDAGAAIPAGGFDREFDRITASLHLPPGWNLLAASGPDEVAGGLVSDWTLLDLFLVFLLAMAAFSLRGAWAGVALGGFLLFSWHEPGAPTTAWVFVLAGLGLVRLAGEAGRLAGSPAFRRFAVLFFALSLVSLVVVSLPFVAGQLRRAVAPQIAPGPVPLQAELAGGNEAMPVPAPAMAPRPQASMAKDRAGGRTFAAASPEAAADAAEAARLEFDPSALVQTGPAMPSWHFATVSLAWKGPVAPSQTLRLVLVPPLATMGIGFARVCLLGLAAFLLFDRNRMRRLAAPAAPPTMGATAAGLLLALGLALGLAGPAAAGDFPDKELLDTLRARLTEPARCFPDCLGSPGLSVALDGGRLTVTSEVDAAVRTALPLPRVSENWRPDTVTLDGRPAAELTRAGGSMKVLAEAGRHVVVMSGPAPAAVSFTVTPALAPGRTRVTAPGYRVRGLDARGVLRGALELTRAENQAGGGGPVLGQASAGIPPFFEVSRQIRFGLSFEVATEVVRRSPPEVAAVAVVPLLPGEWPDAAGVTVRDGQAVIGFAPGQSRVSWRSRLPAGTGLTLTAPDGGSVAETWTVTAAPFYDVAYDGLPPVAILSPGGGYAPRFAPWPGESLALRVTRPEAAPGEYLTLERAVLTTRQGGQTRDSELAMTFRAAKGTRHAVRLPREATVTRLDVAGRETLPTGTDGEVGFALPPGLTEVSLRFREPIGTAALLRTPAPDLGLAAATAQTRLEMPGGRWLLAVMAPTLLGPAVLYWGWLAAVVVLGLGLSALPHSPLSRRQWFLYALGLSQATPAGVVLAVAWLPALGTRRRHAVPGAAAFNAVQVLLVLLTLAGLAALYDILGLGLLGLPRMQVAGGGSTAASLVWTWDRVAGPLPEALVVSAPMAVFRGLMLAWAVWLAWSLLGWLRFAFDALTEGGGWRKVRLSIHRPGRGAGGGKPASGGGEEEKS</sequence>
<gene>
    <name evidence="3" type="ORF">DFW101_3459</name>
</gene>
<feature type="signal peptide" evidence="2">
    <location>
        <begin position="1"/>
        <end position="18"/>
    </location>
</feature>
<dbReference type="Proteomes" id="UP000004662">
    <property type="component" value="Chromosome"/>
</dbReference>
<feature type="transmembrane region" description="Helical" evidence="1">
    <location>
        <begin position="1175"/>
        <end position="1206"/>
    </location>
</feature>
<feature type="chain" id="PRO_5003503365" evidence="2">
    <location>
        <begin position="19"/>
        <end position="1386"/>
    </location>
</feature>
<dbReference type="OrthoDB" id="220327at2"/>
<reference evidence="4" key="1">
    <citation type="journal article" date="2015" name="Genome Announc.">
        <title>High-Quality Draft Genome Sequence of Desulfovibrio carbinoliphilus FW-101-2B, an Organic Acid-Oxidizing Sulfate-Reducing Bacterium Isolated from Uranium(VI)-Contaminated Groundwater.</title>
        <authorList>
            <person name="Ramsay B.D."/>
            <person name="Hwang C."/>
            <person name="Woo H.L."/>
            <person name="Carroll S.L."/>
            <person name="Lucas S."/>
            <person name="Han J."/>
            <person name="Lapidus A.L."/>
            <person name="Cheng J.F."/>
            <person name="Goodwin L.A."/>
            <person name="Pitluck S."/>
            <person name="Peters L."/>
            <person name="Chertkov O."/>
            <person name="Held B."/>
            <person name="Detter J.C."/>
            <person name="Han C.S."/>
            <person name="Tapia R."/>
            <person name="Land M.L."/>
            <person name="Hauser L.J."/>
            <person name="Kyrpides N.C."/>
            <person name="Ivanova N.N."/>
            <person name="Mikhailova N."/>
            <person name="Pagani I."/>
            <person name="Woyke T."/>
            <person name="Arkin A.P."/>
            <person name="Dehal P."/>
            <person name="Chivian D."/>
            <person name="Criddle C.S."/>
            <person name="Wu W."/>
            <person name="Chakraborty R."/>
            <person name="Hazen T.C."/>
            <person name="Fields M.W."/>
        </authorList>
    </citation>
    <scope>NUCLEOTIDE SEQUENCE [LARGE SCALE GENOMIC DNA]</scope>
    <source>
        <strain evidence="4">FW-101-2B</strain>
    </source>
</reference>
<evidence type="ECO:0000313" key="4">
    <source>
        <dbReference type="Proteomes" id="UP000004662"/>
    </source>
</evidence>
<evidence type="ECO:0000256" key="1">
    <source>
        <dbReference type="SAM" id="Phobius"/>
    </source>
</evidence>
<keyword evidence="4" id="KW-1185">Reference proteome</keyword>
<protein>
    <submittedName>
        <fullName evidence="3">Uncharacterized protein</fullName>
    </submittedName>
</protein>
<evidence type="ECO:0000256" key="2">
    <source>
        <dbReference type="SAM" id="SignalP"/>
    </source>
</evidence>
<keyword evidence="1" id="KW-0812">Transmembrane</keyword>
<dbReference type="STRING" id="694327.DFW101_3459"/>
<accession>G7QBW4</accession>
<dbReference type="eggNOG" id="ENOG502Z83T">
    <property type="taxonomic scope" value="Bacteria"/>
</dbReference>
<keyword evidence="1" id="KW-1133">Transmembrane helix</keyword>
<feature type="transmembrane region" description="Helical" evidence="1">
    <location>
        <begin position="502"/>
        <end position="518"/>
    </location>
</feature>
<organism evidence="3 4">
    <name type="scientific">Solidesulfovibrio carbinoliphilus subsp. oakridgensis</name>
    <dbReference type="NCBI Taxonomy" id="694327"/>
    <lineage>
        <taxon>Bacteria</taxon>
        <taxon>Pseudomonadati</taxon>
        <taxon>Thermodesulfobacteriota</taxon>
        <taxon>Desulfovibrionia</taxon>
        <taxon>Desulfovibrionales</taxon>
        <taxon>Desulfovibrionaceae</taxon>
        <taxon>Solidesulfovibrio</taxon>
    </lineage>
</organism>
<proteinExistence type="predicted"/>
<feature type="transmembrane region" description="Helical" evidence="1">
    <location>
        <begin position="555"/>
        <end position="576"/>
    </location>
</feature>
<keyword evidence="2" id="KW-0732">Signal</keyword>
<feature type="transmembrane region" description="Helical" evidence="1">
    <location>
        <begin position="1255"/>
        <end position="1279"/>
    </location>
</feature>
<dbReference type="EMBL" id="CM001368">
    <property type="protein sequence ID" value="EHJ49457.1"/>
    <property type="molecule type" value="Genomic_DNA"/>
</dbReference>
<dbReference type="HOGENOM" id="CLU_005797_0_0_7"/>
<feature type="transmembrane region" description="Helical" evidence="1">
    <location>
        <begin position="691"/>
        <end position="712"/>
    </location>
</feature>
<feature type="transmembrane region" description="Helical" evidence="1">
    <location>
        <begin position="1218"/>
        <end position="1243"/>
    </location>
</feature>
<name>G7QBW4_9BACT</name>
<evidence type="ECO:0000313" key="3">
    <source>
        <dbReference type="EMBL" id="EHJ49457.1"/>
    </source>
</evidence>
<keyword evidence="1" id="KW-0472">Membrane</keyword>